<dbReference type="RefSeq" id="WP_109810182.1">
    <property type="nucleotide sequence ID" value="NZ_QGKU01000010.1"/>
</dbReference>
<dbReference type="AlphaFoldDB" id="A0A2V2LMB5"/>
<keyword evidence="2" id="KW-1185">Reference proteome</keyword>
<name>A0A2V2LMB5_9RHOB</name>
<reference evidence="1 2" key="1">
    <citation type="submission" date="2018-05" db="EMBL/GenBank/DDBJ databases">
        <title>Rhodobacteraceae gen. nov., sp. nov. isolated from sea water.</title>
        <authorList>
            <person name="Ren Y."/>
        </authorList>
    </citation>
    <scope>NUCLEOTIDE SEQUENCE [LARGE SCALE GENOMIC DNA]</scope>
    <source>
        <strain evidence="1 2">TG-679</strain>
    </source>
</reference>
<proteinExistence type="predicted"/>
<dbReference type="OrthoDB" id="7871152at2"/>
<evidence type="ECO:0000313" key="1">
    <source>
        <dbReference type="EMBL" id="PWR04197.1"/>
    </source>
</evidence>
<dbReference type="EMBL" id="QGKU01000010">
    <property type="protein sequence ID" value="PWR04197.1"/>
    <property type="molecule type" value="Genomic_DNA"/>
</dbReference>
<dbReference type="Proteomes" id="UP000245680">
    <property type="component" value="Unassembled WGS sequence"/>
</dbReference>
<accession>A0A2V2LMB5</accession>
<evidence type="ECO:0000313" key="2">
    <source>
        <dbReference type="Proteomes" id="UP000245680"/>
    </source>
</evidence>
<gene>
    <name evidence="1" type="ORF">DKT77_02565</name>
</gene>
<protein>
    <submittedName>
        <fullName evidence="1">Uncharacterized protein</fullName>
    </submittedName>
</protein>
<comment type="caution">
    <text evidence="1">The sequence shown here is derived from an EMBL/GenBank/DDBJ whole genome shotgun (WGS) entry which is preliminary data.</text>
</comment>
<organism evidence="1 2">
    <name type="scientific">Meridianimarinicoccus roseus</name>
    <dbReference type="NCBI Taxonomy" id="2072018"/>
    <lineage>
        <taxon>Bacteria</taxon>
        <taxon>Pseudomonadati</taxon>
        <taxon>Pseudomonadota</taxon>
        <taxon>Alphaproteobacteria</taxon>
        <taxon>Rhodobacterales</taxon>
        <taxon>Paracoccaceae</taxon>
        <taxon>Meridianimarinicoccus</taxon>
    </lineage>
</organism>
<sequence>MTRFMTDLILYYACAMAAEQAPVPGDEAMRCSLAYERVKTHFYAAPPAPEGTPERARQSNAAFSALRDWEAANPGKVDDLTDIARSWTVGAPA</sequence>